<keyword evidence="1" id="KW-0808">Transferase</keyword>
<name>A0ABT0D7W4_9HYPH</name>
<keyword evidence="2" id="KW-0012">Acyltransferase</keyword>
<dbReference type="InterPro" id="IPR051016">
    <property type="entry name" value="Diverse_Substrate_AcTransf"/>
</dbReference>
<evidence type="ECO:0000256" key="1">
    <source>
        <dbReference type="ARBA" id="ARBA00022679"/>
    </source>
</evidence>
<comment type="caution">
    <text evidence="4">The sequence shown here is derived from an EMBL/GenBank/DDBJ whole genome shotgun (WGS) entry which is preliminary data.</text>
</comment>
<evidence type="ECO:0000259" key="3">
    <source>
        <dbReference type="PROSITE" id="PS51186"/>
    </source>
</evidence>
<dbReference type="InterPro" id="IPR016181">
    <property type="entry name" value="Acyl_CoA_acyltransferase"/>
</dbReference>
<dbReference type="CDD" id="cd04301">
    <property type="entry name" value="NAT_SF"/>
    <property type="match status" value="1"/>
</dbReference>
<reference evidence="4 5" key="1">
    <citation type="submission" date="2022-04" db="EMBL/GenBank/DDBJ databases">
        <authorList>
            <person name="Grouzdev D.S."/>
            <person name="Pantiukh K.S."/>
            <person name="Krutkina M.S."/>
        </authorList>
    </citation>
    <scope>NUCLEOTIDE SEQUENCE [LARGE SCALE GENOMIC DNA]</scope>
    <source>
        <strain evidence="4 5">6x-1</strain>
    </source>
</reference>
<protein>
    <submittedName>
        <fullName evidence="4">GNAT family N-acetyltransferase</fullName>
    </submittedName>
</protein>
<accession>A0ABT0D7W4</accession>
<keyword evidence="5" id="KW-1185">Reference proteome</keyword>
<dbReference type="InterPro" id="IPR000182">
    <property type="entry name" value="GNAT_dom"/>
</dbReference>
<evidence type="ECO:0000313" key="4">
    <source>
        <dbReference type="EMBL" id="MCK0196041.1"/>
    </source>
</evidence>
<dbReference type="PANTHER" id="PTHR10545:SF42">
    <property type="entry name" value="ACETYLTRANSFERASE"/>
    <property type="match status" value="1"/>
</dbReference>
<dbReference type="Pfam" id="PF00583">
    <property type="entry name" value="Acetyltransf_1"/>
    <property type="match status" value="1"/>
</dbReference>
<proteinExistence type="predicted"/>
<dbReference type="Proteomes" id="UP001203284">
    <property type="component" value="Unassembled WGS sequence"/>
</dbReference>
<dbReference type="EMBL" id="JALKCH010000002">
    <property type="protein sequence ID" value="MCK0196041.1"/>
    <property type="molecule type" value="Genomic_DNA"/>
</dbReference>
<evidence type="ECO:0000256" key="2">
    <source>
        <dbReference type="ARBA" id="ARBA00023315"/>
    </source>
</evidence>
<feature type="domain" description="N-acetyltransferase" evidence="3">
    <location>
        <begin position="9"/>
        <end position="154"/>
    </location>
</feature>
<dbReference type="PANTHER" id="PTHR10545">
    <property type="entry name" value="DIAMINE N-ACETYLTRANSFERASE"/>
    <property type="match status" value="1"/>
</dbReference>
<dbReference type="SUPFAM" id="SSF55729">
    <property type="entry name" value="Acyl-CoA N-acyltransferases (Nat)"/>
    <property type="match status" value="1"/>
</dbReference>
<dbReference type="PROSITE" id="PS51186">
    <property type="entry name" value="GNAT"/>
    <property type="match status" value="1"/>
</dbReference>
<evidence type="ECO:0000313" key="5">
    <source>
        <dbReference type="Proteomes" id="UP001203284"/>
    </source>
</evidence>
<organism evidence="4 5">
    <name type="scientific">Ancylobacter crimeensis</name>
    <dbReference type="NCBI Taxonomy" id="2579147"/>
    <lineage>
        <taxon>Bacteria</taxon>
        <taxon>Pseudomonadati</taxon>
        <taxon>Pseudomonadota</taxon>
        <taxon>Alphaproteobacteria</taxon>
        <taxon>Hyphomicrobiales</taxon>
        <taxon>Xanthobacteraceae</taxon>
        <taxon>Ancylobacter</taxon>
    </lineage>
</organism>
<dbReference type="Gene3D" id="3.40.630.30">
    <property type="match status" value="1"/>
</dbReference>
<gene>
    <name evidence="4" type="ORF">MWN34_03855</name>
</gene>
<sequence length="154" mass="17578">MTMAANQSVTVRLLAAQDRAAWEPLWIGYQRFYKVALPQATTDTTFARLLDPAEPMWCGLGLVDGRPLGIVHYIRHRTTWNPGDYCYLNDLFVSEEARGHGLGRALIEHVYAEAQAMGCSRVYWLTHETNETAQRLYDAVADRPGFIQFRKNLM</sequence>